<proteinExistence type="predicted"/>
<accession>A0A5S5D0A9</accession>
<gene>
    <name evidence="1" type="ORF">BC792_12761</name>
</gene>
<name>A0A5S5D0A9_9SPHI</name>
<dbReference type="Proteomes" id="UP000325105">
    <property type="component" value="Unassembled WGS sequence"/>
</dbReference>
<comment type="caution">
    <text evidence="1">The sequence shown here is derived from an EMBL/GenBank/DDBJ whole genome shotgun (WGS) entry which is preliminary data.</text>
</comment>
<sequence length="85" mass="9884">MDRATSAIRSHKQKYLLRQDDFEYPYRIVAPTFSLDVQRLQTKEEASKLFLAISDMGHQAIMSYVDIKSCKVRLLAYSGPTKRKE</sequence>
<reference evidence="1 2" key="1">
    <citation type="submission" date="2019-07" db="EMBL/GenBank/DDBJ databases">
        <title>Genomic Encyclopedia of Archaeal and Bacterial Type Strains, Phase II (KMG-II): from individual species to whole genera.</title>
        <authorList>
            <person name="Goeker M."/>
        </authorList>
    </citation>
    <scope>NUCLEOTIDE SEQUENCE [LARGE SCALE GENOMIC DNA]</scope>
    <source>
        <strain evidence="1 2">DSM 18850</strain>
    </source>
</reference>
<organism evidence="1 2">
    <name type="scientific">Sphingobacterium allocomposti</name>
    <dbReference type="NCBI Taxonomy" id="415956"/>
    <lineage>
        <taxon>Bacteria</taxon>
        <taxon>Pseudomonadati</taxon>
        <taxon>Bacteroidota</taxon>
        <taxon>Sphingobacteriia</taxon>
        <taxon>Sphingobacteriales</taxon>
        <taxon>Sphingobacteriaceae</taxon>
        <taxon>Sphingobacterium</taxon>
    </lineage>
</organism>
<protein>
    <submittedName>
        <fullName evidence="1">Uncharacterized protein</fullName>
    </submittedName>
</protein>
<evidence type="ECO:0000313" key="1">
    <source>
        <dbReference type="EMBL" id="TYP89460.1"/>
    </source>
</evidence>
<dbReference type="AlphaFoldDB" id="A0A5S5D0A9"/>
<keyword evidence="2" id="KW-1185">Reference proteome</keyword>
<dbReference type="EMBL" id="VNHX01000027">
    <property type="protein sequence ID" value="TYP89460.1"/>
    <property type="molecule type" value="Genomic_DNA"/>
</dbReference>
<evidence type="ECO:0000313" key="2">
    <source>
        <dbReference type="Proteomes" id="UP000325105"/>
    </source>
</evidence>
<dbReference type="RefSeq" id="WP_148910050.1">
    <property type="nucleotide sequence ID" value="NZ_VNHX01000027.1"/>
</dbReference>